<name>A0A0C9WNJ9_9AGAR</name>
<sequence length="117" mass="13173">MCYHHPARPVVVPDLDMRHGLGVVWDLEHLSPRQRCAFGGKLGRRGPSSRRLLGRQSSGCQSRRIHRPTRSSTNTCLHVLRPSEAQPTTFPFTLKAITCPTLTLFHDPLVQQGLRTL</sequence>
<organism evidence="2 3">
    <name type="scientific">Laccaria amethystina LaAM-08-1</name>
    <dbReference type="NCBI Taxonomy" id="1095629"/>
    <lineage>
        <taxon>Eukaryota</taxon>
        <taxon>Fungi</taxon>
        <taxon>Dikarya</taxon>
        <taxon>Basidiomycota</taxon>
        <taxon>Agaricomycotina</taxon>
        <taxon>Agaricomycetes</taxon>
        <taxon>Agaricomycetidae</taxon>
        <taxon>Agaricales</taxon>
        <taxon>Agaricineae</taxon>
        <taxon>Hydnangiaceae</taxon>
        <taxon>Laccaria</taxon>
    </lineage>
</organism>
<accession>A0A0C9WNJ9</accession>
<feature type="region of interest" description="Disordered" evidence="1">
    <location>
        <begin position="40"/>
        <end position="73"/>
    </location>
</feature>
<dbReference type="HOGENOM" id="CLU_2085212_0_0_1"/>
<gene>
    <name evidence="2" type="ORF">K443DRAFT_463325</name>
</gene>
<dbReference type="AlphaFoldDB" id="A0A0C9WNJ9"/>
<proteinExistence type="predicted"/>
<evidence type="ECO:0000256" key="1">
    <source>
        <dbReference type="SAM" id="MobiDB-lite"/>
    </source>
</evidence>
<protein>
    <submittedName>
        <fullName evidence="2">Uncharacterized protein</fullName>
    </submittedName>
</protein>
<reference evidence="3" key="2">
    <citation type="submission" date="2015-01" db="EMBL/GenBank/DDBJ databases">
        <title>Evolutionary Origins and Diversification of the Mycorrhizal Mutualists.</title>
        <authorList>
            <consortium name="DOE Joint Genome Institute"/>
            <consortium name="Mycorrhizal Genomics Consortium"/>
            <person name="Kohler A."/>
            <person name="Kuo A."/>
            <person name="Nagy L.G."/>
            <person name="Floudas D."/>
            <person name="Copeland A."/>
            <person name="Barry K.W."/>
            <person name="Cichocki N."/>
            <person name="Veneault-Fourrey C."/>
            <person name="LaButti K."/>
            <person name="Lindquist E.A."/>
            <person name="Lipzen A."/>
            <person name="Lundell T."/>
            <person name="Morin E."/>
            <person name="Murat C."/>
            <person name="Riley R."/>
            <person name="Ohm R."/>
            <person name="Sun H."/>
            <person name="Tunlid A."/>
            <person name="Henrissat B."/>
            <person name="Grigoriev I.V."/>
            <person name="Hibbett D.S."/>
            <person name="Martin F."/>
        </authorList>
    </citation>
    <scope>NUCLEOTIDE SEQUENCE [LARGE SCALE GENOMIC DNA]</scope>
    <source>
        <strain evidence="3">LaAM-08-1</strain>
    </source>
</reference>
<feature type="compositionally biased region" description="Low complexity" evidence="1">
    <location>
        <begin position="49"/>
        <end position="59"/>
    </location>
</feature>
<evidence type="ECO:0000313" key="3">
    <source>
        <dbReference type="Proteomes" id="UP000054477"/>
    </source>
</evidence>
<dbReference type="EMBL" id="KN838949">
    <property type="protein sequence ID" value="KIJ91990.1"/>
    <property type="molecule type" value="Genomic_DNA"/>
</dbReference>
<dbReference type="Proteomes" id="UP000054477">
    <property type="component" value="Unassembled WGS sequence"/>
</dbReference>
<reference evidence="2 3" key="1">
    <citation type="submission" date="2014-04" db="EMBL/GenBank/DDBJ databases">
        <authorList>
            <consortium name="DOE Joint Genome Institute"/>
            <person name="Kuo A."/>
            <person name="Kohler A."/>
            <person name="Nagy L.G."/>
            <person name="Floudas D."/>
            <person name="Copeland A."/>
            <person name="Barry K.W."/>
            <person name="Cichocki N."/>
            <person name="Veneault-Fourrey C."/>
            <person name="LaButti K."/>
            <person name="Lindquist E.A."/>
            <person name="Lipzen A."/>
            <person name="Lundell T."/>
            <person name="Morin E."/>
            <person name="Murat C."/>
            <person name="Sun H."/>
            <person name="Tunlid A."/>
            <person name="Henrissat B."/>
            <person name="Grigoriev I.V."/>
            <person name="Hibbett D.S."/>
            <person name="Martin F."/>
            <person name="Nordberg H.P."/>
            <person name="Cantor M.N."/>
            <person name="Hua S.X."/>
        </authorList>
    </citation>
    <scope>NUCLEOTIDE SEQUENCE [LARGE SCALE GENOMIC DNA]</scope>
    <source>
        <strain evidence="2 3">LaAM-08-1</strain>
    </source>
</reference>
<keyword evidence="3" id="KW-1185">Reference proteome</keyword>
<evidence type="ECO:0000313" key="2">
    <source>
        <dbReference type="EMBL" id="KIJ91990.1"/>
    </source>
</evidence>